<sequence length="178" mass="20964">MDVGIVKLDDIVRNSVTKLYCAFIGKIIKVQNKNNPWYEICNGYGARVYLEVDKKTVACTRREIKDIAFTRKYLLRLIVSDGNQEVHVIVYDTVESFIRCIVIEYVEALFKTNKKELCEYYKKLMLSEDKELKFLVKMDVKKREEKTRKKLIVEEVYKVDAKDINEGSHPNKKLKIEN</sequence>
<accession>A0AAD1ZLD4</accession>
<gene>
    <name evidence="1" type="ORF">FPE_LOCUS18643</name>
</gene>
<evidence type="ECO:0000313" key="1">
    <source>
        <dbReference type="EMBL" id="CAI9771213.1"/>
    </source>
</evidence>
<dbReference type="Proteomes" id="UP000834106">
    <property type="component" value="Chromosome 11"/>
</dbReference>
<protein>
    <submittedName>
        <fullName evidence="1">Uncharacterized protein</fullName>
    </submittedName>
</protein>
<dbReference type="Gene3D" id="2.40.50.140">
    <property type="entry name" value="Nucleic acid-binding proteins"/>
    <property type="match status" value="1"/>
</dbReference>
<dbReference type="InterPro" id="IPR012340">
    <property type="entry name" value="NA-bd_OB-fold"/>
</dbReference>
<dbReference type="SUPFAM" id="SSF50249">
    <property type="entry name" value="Nucleic acid-binding proteins"/>
    <property type="match status" value="1"/>
</dbReference>
<organism evidence="1 2">
    <name type="scientific">Fraxinus pennsylvanica</name>
    <dbReference type="NCBI Taxonomy" id="56036"/>
    <lineage>
        <taxon>Eukaryota</taxon>
        <taxon>Viridiplantae</taxon>
        <taxon>Streptophyta</taxon>
        <taxon>Embryophyta</taxon>
        <taxon>Tracheophyta</taxon>
        <taxon>Spermatophyta</taxon>
        <taxon>Magnoliopsida</taxon>
        <taxon>eudicotyledons</taxon>
        <taxon>Gunneridae</taxon>
        <taxon>Pentapetalae</taxon>
        <taxon>asterids</taxon>
        <taxon>lamiids</taxon>
        <taxon>Lamiales</taxon>
        <taxon>Oleaceae</taxon>
        <taxon>Oleeae</taxon>
        <taxon>Fraxinus</taxon>
    </lineage>
</organism>
<dbReference type="AlphaFoldDB" id="A0AAD1ZLD4"/>
<proteinExistence type="predicted"/>
<evidence type="ECO:0000313" key="2">
    <source>
        <dbReference type="Proteomes" id="UP000834106"/>
    </source>
</evidence>
<reference evidence="1" key="1">
    <citation type="submission" date="2023-05" db="EMBL/GenBank/DDBJ databases">
        <authorList>
            <person name="Huff M."/>
        </authorList>
    </citation>
    <scope>NUCLEOTIDE SEQUENCE</scope>
</reference>
<keyword evidence="2" id="KW-1185">Reference proteome</keyword>
<name>A0AAD1ZLD4_9LAMI</name>
<dbReference type="EMBL" id="OU503046">
    <property type="protein sequence ID" value="CAI9771213.1"/>
    <property type="molecule type" value="Genomic_DNA"/>
</dbReference>